<feature type="non-terminal residue" evidence="1">
    <location>
        <position position="244"/>
    </location>
</feature>
<reference evidence="1" key="1">
    <citation type="journal article" date="2014" name="Front. Microbiol.">
        <title>High frequency of phylogenetically diverse reductive dehalogenase-homologous genes in deep subseafloor sedimentary metagenomes.</title>
        <authorList>
            <person name="Kawai M."/>
            <person name="Futagami T."/>
            <person name="Toyoda A."/>
            <person name="Takaki Y."/>
            <person name="Nishi S."/>
            <person name="Hori S."/>
            <person name="Arai W."/>
            <person name="Tsubouchi T."/>
            <person name="Morono Y."/>
            <person name="Uchiyama I."/>
            <person name="Ito T."/>
            <person name="Fujiyama A."/>
            <person name="Inagaki F."/>
            <person name="Takami H."/>
        </authorList>
    </citation>
    <scope>NUCLEOTIDE SEQUENCE</scope>
    <source>
        <strain evidence="1">Expedition CK06-06</strain>
    </source>
</reference>
<proteinExistence type="predicted"/>
<dbReference type="EMBL" id="BARS01045668">
    <property type="protein sequence ID" value="GAG35292.1"/>
    <property type="molecule type" value="Genomic_DNA"/>
</dbReference>
<dbReference type="AlphaFoldDB" id="X0XIT7"/>
<sequence length="244" mass="26711">MLSIRLSPTNAKRLLALNTYPGQRKPSAAWTADLEAKMRDGRFHEGLVAMMDNNGDSAMMNGQKQCEAVIRTGVSVPSRLHEYKAEDGDSVVDIATVFAQYDVHQPRTRGHIAWIYGAQVGMNDWPSHCVQLCAAALGVLEVDGPATSKSYAKPGKDRMGAVLVAHKPDCRFVYDVAFAKGSCPHIRRSHVIVAMIATWRKAKSSAGEFWAAVRDGEMLTKTSPAYKCREFLLNSVCRTSAIPG</sequence>
<comment type="caution">
    <text evidence="1">The sequence shown here is derived from an EMBL/GenBank/DDBJ whole genome shotgun (WGS) entry which is preliminary data.</text>
</comment>
<evidence type="ECO:0000313" key="1">
    <source>
        <dbReference type="EMBL" id="GAG35292.1"/>
    </source>
</evidence>
<accession>X0XIT7</accession>
<gene>
    <name evidence="1" type="ORF">S01H1_68843</name>
</gene>
<protein>
    <submittedName>
        <fullName evidence="1">Uncharacterized protein</fullName>
    </submittedName>
</protein>
<organism evidence="1">
    <name type="scientific">marine sediment metagenome</name>
    <dbReference type="NCBI Taxonomy" id="412755"/>
    <lineage>
        <taxon>unclassified sequences</taxon>
        <taxon>metagenomes</taxon>
        <taxon>ecological metagenomes</taxon>
    </lineage>
</organism>
<name>X0XIT7_9ZZZZ</name>